<dbReference type="GO" id="GO:0004519">
    <property type="term" value="F:endonuclease activity"/>
    <property type="evidence" value="ECO:0007669"/>
    <property type="project" value="UniProtKB-KW"/>
</dbReference>
<dbReference type="EMBL" id="SBKQ01000001">
    <property type="protein sequence ID" value="RXR35540.1"/>
    <property type="molecule type" value="Genomic_DNA"/>
</dbReference>
<keyword evidence="2" id="KW-0269">Exonuclease</keyword>
<gene>
    <name evidence="2" type="ORF">EQG68_01185</name>
</gene>
<dbReference type="PANTHER" id="PTHR12121">
    <property type="entry name" value="CARBON CATABOLITE REPRESSOR PROTEIN 4"/>
    <property type="match status" value="1"/>
</dbReference>
<sequence length="278" mass="32084">MRKITLVILMLISNEFIGQELKVMTYNIRLDIASDGENSWPNRKEKVSDLIQFHEPDIFGIQEGLPHQVQYLDSVLLDYEAFGEGRDGGKRGEHSSIFYKSNKFELIEFNTFWLSETPDAISKGWDAALNRICTFGLFKNKKTMQLIWVFNTHFDHVGEIARRKSAQLIQQKIEQVNSRNYPVIIMGDFNLEANSEPILFLSNLYVHSKKTSKLIYNSGGTFNGFDFHKPIGSDKEIDHIFVSKKSFEVKKYAVLTDSYSCKYPSDHFPVLVELDFSK</sequence>
<evidence type="ECO:0000313" key="2">
    <source>
        <dbReference type="EMBL" id="RXR35540.1"/>
    </source>
</evidence>
<keyword evidence="3" id="KW-1185">Reference proteome</keyword>
<reference evidence="3" key="1">
    <citation type="submission" date="2019-01" db="EMBL/GenBank/DDBJ databases">
        <title>Cytophagaceae bacterium strain CAR-16.</title>
        <authorList>
            <person name="Chen W.-M."/>
        </authorList>
    </citation>
    <scope>NUCLEOTIDE SEQUENCE [LARGE SCALE GENOMIC DNA]</scope>
    <source>
        <strain evidence="3">ICH-30</strain>
    </source>
</reference>
<protein>
    <submittedName>
        <fullName evidence="2">Endonuclease/exonuclease/phosphatase family protein</fullName>
    </submittedName>
</protein>
<dbReference type="InterPro" id="IPR050410">
    <property type="entry name" value="CCR4/nocturin_mRNA_transcr"/>
</dbReference>
<dbReference type="InterPro" id="IPR005135">
    <property type="entry name" value="Endo/exonuclease/phosphatase"/>
</dbReference>
<evidence type="ECO:0000259" key="1">
    <source>
        <dbReference type="Pfam" id="PF03372"/>
    </source>
</evidence>
<dbReference type="GO" id="GO:0000175">
    <property type="term" value="F:3'-5'-RNA exonuclease activity"/>
    <property type="evidence" value="ECO:0007669"/>
    <property type="project" value="TreeGrafter"/>
</dbReference>
<dbReference type="Pfam" id="PF03372">
    <property type="entry name" value="Exo_endo_phos"/>
    <property type="match status" value="1"/>
</dbReference>
<dbReference type="Proteomes" id="UP000289734">
    <property type="component" value="Unassembled WGS sequence"/>
</dbReference>
<dbReference type="SUPFAM" id="SSF56219">
    <property type="entry name" value="DNase I-like"/>
    <property type="match status" value="1"/>
</dbReference>
<feature type="domain" description="Endonuclease/exonuclease/phosphatase" evidence="1">
    <location>
        <begin position="24"/>
        <end position="267"/>
    </location>
</feature>
<keyword evidence="2" id="KW-0378">Hydrolase</keyword>
<name>A0A4Q1L0E6_9FLAO</name>
<dbReference type="AlphaFoldDB" id="A0A4Q1L0E6"/>
<keyword evidence="2" id="KW-0540">Nuclease</keyword>
<organism evidence="2 3">
    <name type="scientific">Flavobacterium piscinae</name>
    <dbReference type="NCBI Taxonomy" id="2506424"/>
    <lineage>
        <taxon>Bacteria</taxon>
        <taxon>Pseudomonadati</taxon>
        <taxon>Bacteroidota</taxon>
        <taxon>Flavobacteriia</taxon>
        <taxon>Flavobacteriales</taxon>
        <taxon>Flavobacteriaceae</taxon>
        <taxon>Flavobacterium</taxon>
    </lineage>
</organism>
<proteinExistence type="predicted"/>
<dbReference type="RefSeq" id="WP_129462962.1">
    <property type="nucleotide sequence ID" value="NZ_SBKQ01000001.1"/>
</dbReference>
<dbReference type="Gene3D" id="3.60.10.10">
    <property type="entry name" value="Endonuclease/exonuclease/phosphatase"/>
    <property type="match status" value="1"/>
</dbReference>
<dbReference type="OrthoDB" id="9793162at2"/>
<keyword evidence="2" id="KW-0255">Endonuclease</keyword>
<accession>A0A4Q1L0E6</accession>
<dbReference type="CDD" id="cd09083">
    <property type="entry name" value="EEP-1"/>
    <property type="match status" value="1"/>
</dbReference>
<comment type="caution">
    <text evidence="2">The sequence shown here is derived from an EMBL/GenBank/DDBJ whole genome shotgun (WGS) entry which is preliminary data.</text>
</comment>
<dbReference type="PANTHER" id="PTHR12121:SF36">
    <property type="entry name" value="ENDONUCLEASE_EXONUCLEASE_PHOSPHATASE DOMAIN-CONTAINING PROTEIN"/>
    <property type="match status" value="1"/>
</dbReference>
<dbReference type="InterPro" id="IPR036691">
    <property type="entry name" value="Endo/exonu/phosph_ase_sf"/>
</dbReference>
<evidence type="ECO:0000313" key="3">
    <source>
        <dbReference type="Proteomes" id="UP000289734"/>
    </source>
</evidence>